<dbReference type="InterPro" id="IPR008909">
    <property type="entry name" value="DALR_anticod-bd"/>
</dbReference>
<dbReference type="PANTHER" id="PTHR30075:SF2">
    <property type="entry name" value="GLYCINE--TRNA LIGASE, CHLOROPLASTIC_MITOCHONDRIAL 2"/>
    <property type="match status" value="1"/>
</dbReference>
<keyword evidence="8" id="KW-0648">Protein biosynthesis</keyword>
<dbReference type="PANTHER" id="PTHR30075">
    <property type="entry name" value="GLYCYL-TRNA SYNTHETASE"/>
    <property type="match status" value="1"/>
</dbReference>
<evidence type="ECO:0000256" key="10">
    <source>
        <dbReference type="ARBA" id="ARBA00047937"/>
    </source>
</evidence>
<dbReference type="HAMAP" id="MF_00255">
    <property type="entry name" value="Gly_tRNA_synth_beta"/>
    <property type="match status" value="1"/>
</dbReference>
<evidence type="ECO:0000256" key="1">
    <source>
        <dbReference type="ARBA" id="ARBA00004496"/>
    </source>
</evidence>
<comment type="caution">
    <text evidence="12">The sequence shown here is derived from an EMBL/GenBank/DDBJ whole genome shotgun (WGS) entry which is preliminary data.</text>
</comment>
<dbReference type="GO" id="GO:0005524">
    <property type="term" value="F:ATP binding"/>
    <property type="evidence" value="ECO:0007669"/>
    <property type="project" value="UniProtKB-KW"/>
</dbReference>
<comment type="subcellular location">
    <subcellularLocation>
        <location evidence="1">Cytoplasm</location>
    </subcellularLocation>
</comment>
<proteinExistence type="inferred from homology"/>
<evidence type="ECO:0000256" key="9">
    <source>
        <dbReference type="ARBA" id="ARBA00023146"/>
    </source>
</evidence>
<evidence type="ECO:0000256" key="8">
    <source>
        <dbReference type="ARBA" id="ARBA00022917"/>
    </source>
</evidence>
<gene>
    <name evidence="12" type="primary">glyS_3</name>
    <name evidence="12" type="ORF">GALL_111310</name>
</gene>
<feature type="domain" description="DALR anticodon binding" evidence="11">
    <location>
        <begin position="593"/>
        <end position="692"/>
    </location>
</feature>
<keyword evidence="4" id="KW-0963">Cytoplasm</keyword>
<evidence type="ECO:0000256" key="6">
    <source>
        <dbReference type="ARBA" id="ARBA00022741"/>
    </source>
</evidence>
<evidence type="ECO:0000313" key="12">
    <source>
        <dbReference type="EMBL" id="OIR06881.1"/>
    </source>
</evidence>
<keyword evidence="5 12" id="KW-0436">Ligase</keyword>
<evidence type="ECO:0000256" key="2">
    <source>
        <dbReference type="ARBA" id="ARBA00008226"/>
    </source>
</evidence>
<dbReference type="GO" id="GO:0004814">
    <property type="term" value="F:arginine-tRNA ligase activity"/>
    <property type="evidence" value="ECO:0007669"/>
    <property type="project" value="InterPro"/>
</dbReference>
<dbReference type="SUPFAM" id="SSF109604">
    <property type="entry name" value="HD-domain/PDEase-like"/>
    <property type="match status" value="1"/>
</dbReference>
<evidence type="ECO:0000259" key="11">
    <source>
        <dbReference type="Pfam" id="PF05746"/>
    </source>
</evidence>
<dbReference type="PRINTS" id="PR01045">
    <property type="entry name" value="TRNASYNTHGB"/>
</dbReference>
<comment type="catalytic activity">
    <reaction evidence="10">
        <text>tRNA(Gly) + glycine + ATP = glycyl-tRNA(Gly) + AMP + diphosphate</text>
        <dbReference type="Rhea" id="RHEA:16013"/>
        <dbReference type="Rhea" id="RHEA-COMP:9664"/>
        <dbReference type="Rhea" id="RHEA-COMP:9683"/>
        <dbReference type="ChEBI" id="CHEBI:30616"/>
        <dbReference type="ChEBI" id="CHEBI:33019"/>
        <dbReference type="ChEBI" id="CHEBI:57305"/>
        <dbReference type="ChEBI" id="CHEBI:78442"/>
        <dbReference type="ChEBI" id="CHEBI:78522"/>
        <dbReference type="ChEBI" id="CHEBI:456215"/>
        <dbReference type="EC" id="6.1.1.14"/>
    </reaction>
</comment>
<dbReference type="PROSITE" id="PS50861">
    <property type="entry name" value="AA_TRNA_LIGASE_II_GLYAB"/>
    <property type="match status" value="1"/>
</dbReference>
<dbReference type="Pfam" id="PF05746">
    <property type="entry name" value="DALR_1"/>
    <property type="match status" value="1"/>
</dbReference>
<comment type="similarity">
    <text evidence="2">Belongs to the class-II aminoacyl-tRNA synthetase family.</text>
</comment>
<dbReference type="InterPro" id="IPR015944">
    <property type="entry name" value="Gly-tRNA-synth_bsu"/>
</dbReference>
<keyword evidence="6" id="KW-0547">Nucleotide-binding</keyword>
<keyword evidence="7" id="KW-0067">ATP-binding</keyword>
<reference evidence="12" key="1">
    <citation type="submission" date="2016-10" db="EMBL/GenBank/DDBJ databases">
        <title>Sequence of Gallionella enrichment culture.</title>
        <authorList>
            <person name="Poehlein A."/>
            <person name="Muehling M."/>
            <person name="Daniel R."/>
        </authorList>
    </citation>
    <scope>NUCLEOTIDE SEQUENCE</scope>
</reference>
<dbReference type="NCBIfam" id="TIGR00211">
    <property type="entry name" value="glyS"/>
    <property type="match status" value="1"/>
</dbReference>
<dbReference type="Pfam" id="PF02092">
    <property type="entry name" value="tRNA_synt_2f"/>
    <property type="match status" value="1"/>
</dbReference>
<evidence type="ECO:0000256" key="3">
    <source>
        <dbReference type="ARBA" id="ARBA00012829"/>
    </source>
</evidence>
<dbReference type="GO" id="GO:0004820">
    <property type="term" value="F:glycine-tRNA ligase activity"/>
    <property type="evidence" value="ECO:0007669"/>
    <property type="project" value="UniProtKB-EC"/>
</dbReference>
<organism evidence="12">
    <name type="scientific">mine drainage metagenome</name>
    <dbReference type="NCBI Taxonomy" id="410659"/>
    <lineage>
        <taxon>unclassified sequences</taxon>
        <taxon>metagenomes</taxon>
        <taxon>ecological metagenomes</taxon>
    </lineage>
</organism>
<dbReference type="GO" id="GO:0006426">
    <property type="term" value="P:glycyl-tRNA aminoacylation"/>
    <property type="evidence" value="ECO:0007669"/>
    <property type="project" value="InterPro"/>
</dbReference>
<dbReference type="GO" id="GO:0006420">
    <property type="term" value="P:arginyl-tRNA aminoacylation"/>
    <property type="evidence" value="ECO:0007669"/>
    <property type="project" value="InterPro"/>
</dbReference>
<dbReference type="EC" id="6.1.1.14" evidence="3"/>
<dbReference type="InterPro" id="IPR006194">
    <property type="entry name" value="Gly-tRNA-synth_heterodimer"/>
</dbReference>
<dbReference type="EMBL" id="MLJW01000041">
    <property type="protein sequence ID" value="OIR06881.1"/>
    <property type="molecule type" value="Genomic_DNA"/>
</dbReference>
<sequence>MRESLLIELLTEELPPKALSRLSEVFKDEVFGALVRHQLCAALPENVEGYATPRRLALLIREVEDAAPERSVEEKIMPVAVALDAAGKPTAALLKKLEAKGIPVSELTRFVKRVDGKSETFFYSARVQGKGLAEVLAGIVLDALKKLPIPKLMRWGDSDHQFVRPVHGLVMLHGSGVVPGEVLGLQSGNNTLGHRFMSAGEVVIHHADDYAKVLEEEGRVIASFDRRREMIRGQLNEAAGNRQWLQDEALLDEVTALVEFPAVYEAGFEAEYLAVPQECLILTMKANQKYFPLFERGRLTNRFLLVSNMRVADPTHIVTGNARVVRPRLADAKFFYDQDRKRSLADRIPGLAKVVYHNKLGSQGERIQRVAAIASAIGAQLGGEELARLADQAALLAKADLLTDMVGEFPELQGIMGRYYALHDGLPSGIADAIEDHYKPRFAGDSLPRGVIGVVVALADKLETLVGLFGIGQVPTGDKDPFALRRHALGIIRMLGEHQLALDLDRLISLASNIVGAVIRDSADDGRAFGANMKLLSDFIYERLAGSLREQGYSAQEVDAVISLRPQRLGDISRRLAAVRAFADLPEARALAAANKRVGNILKKVEGGVAAKIDHALFMEPAEQSLAHALALVTADADAAFERGDYTASLQALAALKAPVDNFFNDVMVNTEEPALRANRLGLLANLRAAMNRIADLSRLAS</sequence>
<dbReference type="AlphaFoldDB" id="A0A1J5SEM7"/>
<keyword evidence="9" id="KW-0030">Aminoacyl-tRNA synthetase</keyword>
<evidence type="ECO:0000256" key="5">
    <source>
        <dbReference type="ARBA" id="ARBA00022598"/>
    </source>
</evidence>
<name>A0A1J5SEM7_9ZZZZ</name>
<protein>
    <recommendedName>
        <fullName evidence="3">glycine--tRNA ligase</fullName>
        <ecNumber evidence="3">6.1.1.14</ecNumber>
    </recommendedName>
</protein>
<dbReference type="GO" id="GO:0005829">
    <property type="term" value="C:cytosol"/>
    <property type="evidence" value="ECO:0007669"/>
    <property type="project" value="TreeGrafter"/>
</dbReference>
<accession>A0A1J5SEM7</accession>
<evidence type="ECO:0000256" key="7">
    <source>
        <dbReference type="ARBA" id="ARBA00022840"/>
    </source>
</evidence>
<evidence type="ECO:0000256" key="4">
    <source>
        <dbReference type="ARBA" id="ARBA00022490"/>
    </source>
</evidence>